<comment type="caution">
    <text evidence="1">The sequence shown here is derived from an EMBL/GenBank/DDBJ whole genome shotgun (WGS) entry which is preliminary data.</text>
</comment>
<accession>A0A150XRK3</accession>
<reference evidence="1 2" key="1">
    <citation type="submission" date="2016-01" db="EMBL/GenBank/DDBJ databases">
        <title>Genome sequencing of Roseivirga seohaensis SW-152.</title>
        <authorList>
            <person name="Selvaratnam C."/>
            <person name="Thevarajoo S."/>
            <person name="Goh K.M."/>
            <person name="Ee R."/>
            <person name="Chan K.-G."/>
            <person name="Chong C.S."/>
        </authorList>
    </citation>
    <scope>NUCLEOTIDE SEQUENCE [LARGE SCALE GENOMIC DNA]</scope>
    <source>
        <strain evidence="1 2">SW-152</strain>
    </source>
</reference>
<organism evidence="1 2">
    <name type="scientific">Roseivirga seohaensis</name>
    <dbReference type="NCBI Taxonomy" id="1914963"/>
    <lineage>
        <taxon>Bacteria</taxon>
        <taxon>Pseudomonadati</taxon>
        <taxon>Bacteroidota</taxon>
        <taxon>Cytophagia</taxon>
        <taxon>Cytophagales</taxon>
        <taxon>Roseivirgaceae</taxon>
        <taxon>Roseivirga</taxon>
    </lineage>
</organism>
<evidence type="ECO:0000313" key="1">
    <source>
        <dbReference type="EMBL" id="KYG81324.1"/>
    </source>
</evidence>
<sequence length="217" mass="25645">MRFTYFIFLLFSVSTGLFSQDCKQGTLKESIYESMELDSVYLIDIDFRIKYYAKLSKEILPKYSMLKSQIKEQIKNSDLEKIEEIAILYDNTRKIILNEIKESQRRIYQDVNAYSKLNSILIFETLDLFPDSYALLTNKSRIGNQLKDQEYQLILNIFSNYEHLLQENNDCINSFFNEMSQSKKELNIIEIFQNTGNKTESETRQGNLIDLLIWAIN</sequence>
<gene>
    <name evidence="1" type="ORF">AWW67_08195</name>
</gene>
<evidence type="ECO:0000313" key="2">
    <source>
        <dbReference type="Proteomes" id="UP000075663"/>
    </source>
</evidence>
<name>A0A150XRK3_9BACT</name>
<dbReference type="Proteomes" id="UP000075663">
    <property type="component" value="Unassembled WGS sequence"/>
</dbReference>
<dbReference type="AlphaFoldDB" id="A0A150XRK3"/>
<proteinExistence type="predicted"/>
<protein>
    <submittedName>
        <fullName evidence="1">Uncharacterized protein</fullName>
    </submittedName>
</protein>
<dbReference type="RefSeq" id="WP_062302196.1">
    <property type="nucleotide sequence ID" value="NZ_LRPB01000045.1"/>
</dbReference>
<dbReference type="EMBL" id="LRPB01000045">
    <property type="protein sequence ID" value="KYG81324.1"/>
    <property type="molecule type" value="Genomic_DNA"/>
</dbReference>